<dbReference type="AlphaFoldDB" id="A0A8H5GPH6"/>
<accession>A0A8H5GPH6</accession>
<reference evidence="1 2" key="1">
    <citation type="journal article" date="2020" name="ISME J.">
        <title>Uncovering the hidden diversity of litter-decomposition mechanisms in mushroom-forming fungi.</title>
        <authorList>
            <person name="Floudas D."/>
            <person name="Bentzer J."/>
            <person name="Ahren D."/>
            <person name="Johansson T."/>
            <person name="Persson P."/>
            <person name="Tunlid A."/>
        </authorList>
    </citation>
    <scope>NUCLEOTIDE SEQUENCE [LARGE SCALE GENOMIC DNA]</scope>
    <source>
        <strain evidence="1 2">CBS 291.85</strain>
    </source>
</reference>
<dbReference type="Proteomes" id="UP000559256">
    <property type="component" value="Unassembled WGS sequence"/>
</dbReference>
<gene>
    <name evidence="1" type="ORF">D9758_003084</name>
</gene>
<dbReference type="EMBL" id="JAACJM010000014">
    <property type="protein sequence ID" value="KAF5368913.1"/>
    <property type="molecule type" value="Genomic_DNA"/>
</dbReference>
<comment type="caution">
    <text evidence="1">The sequence shown here is derived from an EMBL/GenBank/DDBJ whole genome shotgun (WGS) entry which is preliminary data.</text>
</comment>
<name>A0A8H5GPH6_9AGAR</name>
<proteinExistence type="predicted"/>
<keyword evidence="2" id="KW-1185">Reference proteome</keyword>
<protein>
    <submittedName>
        <fullName evidence="1">Uncharacterized protein</fullName>
    </submittedName>
</protein>
<evidence type="ECO:0000313" key="1">
    <source>
        <dbReference type="EMBL" id="KAF5368913.1"/>
    </source>
</evidence>
<evidence type="ECO:0000313" key="2">
    <source>
        <dbReference type="Proteomes" id="UP000559256"/>
    </source>
</evidence>
<sequence>MSSFTIFACPAILSTSAKSLGFEDTDTEGGYPGFTVTYAYFGKIG</sequence>
<organism evidence="1 2">
    <name type="scientific">Tetrapyrgos nigripes</name>
    <dbReference type="NCBI Taxonomy" id="182062"/>
    <lineage>
        <taxon>Eukaryota</taxon>
        <taxon>Fungi</taxon>
        <taxon>Dikarya</taxon>
        <taxon>Basidiomycota</taxon>
        <taxon>Agaricomycotina</taxon>
        <taxon>Agaricomycetes</taxon>
        <taxon>Agaricomycetidae</taxon>
        <taxon>Agaricales</taxon>
        <taxon>Marasmiineae</taxon>
        <taxon>Marasmiaceae</taxon>
        <taxon>Tetrapyrgos</taxon>
    </lineage>
</organism>